<evidence type="ECO:0000256" key="2">
    <source>
        <dbReference type="SAM" id="Coils"/>
    </source>
</evidence>
<name>A0AA40E9P7_9PEZI</name>
<dbReference type="InterPro" id="IPR027417">
    <property type="entry name" value="P-loop_NTPase"/>
</dbReference>
<dbReference type="RefSeq" id="XP_060300388.1">
    <property type="nucleotide sequence ID" value="XM_060441263.1"/>
</dbReference>
<gene>
    <name evidence="4" type="ORF">B0T26DRAFT_694866</name>
</gene>
<protein>
    <submittedName>
        <fullName evidence="4">P-loop containing nucleoside triphosphate hydrolase protein</fullName>
    </submittedName>
</protein>
<dbReference type="Pfam" id="PF04548">
    <property type="entry name" value="AIG1"/>
    <property type="match status" value="1"/>
</dbReference>
<keyword evidence="4" id="KW-0378">Hydrolase</keyword>
<evidence type="ECO:0000313" key="4">
    <source>
        <dbReference type="EMBL" id="KAK0727533.1"/>
    </source>
</evidence>
<feature type="domain" description="AIG1-type G" evidence="3">
    <location>
        <begin position="11"/>
        <end position="144"/>
    </location>
</feature>
<dbReference type="Proteomes" id="UP001172101">
    <property type="component" value="Unassembled WGS sequence"/>
</dbReference>
<proteinExistence type="predicted"/>
<dbReference type="GeneID" id="85324533"/>
<keyword evidence="5" id="KW-1185">Reference proteome</keyword>
<accession>A0AA40E9P7</accession>
<evidence type="ECO:0000256" key="1">
    <source>
        <dbReference type="ARBA" id="ARBA00022741"/>
    </source>
</evidence>
<keyword evidence="1" id="KW-0547">Nucleotide-binding</keyword>
<dbReference type="Gene3D" id="3.40.50.300">
    <property type="entry name" value="P-loop containing nucleotide triphosphate hydrolases"/>
    <property type="match status" value="1"/>
</dbReference>
<dbReference type="GO" id="GO:0005525">
    <property type="term" value="F:GTP binding"/>
    <property type="evidence" value="ECO:0007669"/>
    <property type="project" value="InterPro"/>
</dbReference>
<dbReference type="EMBL" id="JAUIRO010000002">
    <property type="protein sequence ID" value="KAK0727533.1"/>
    <property type="molecule type" value="Genomic_DNA"/>
</dbReference>
<keyword evidence="2" id="KW-0175">Coiled coil</keyword>
<sequence>MGNEREILIGLIGLTGAGKTTFASRASGRQDLHIGHGADSCTQYPYTVSFRLDGHRVTLIDTPGLDDSARPDVDILESIAKYLADSYGQGRLLDGLVFLHPITIGRVTGSENMRTRVIKAILGEDAFKRVAIATTMWDAFRADAAAAKRVQHEERQVGIWRAMCERGATVFKHYDTRESALGIIRHLSRFAEPAALKLQVELERDSRLHMTTAGREVESQLREQIELLEIQLAAIRLQNYQDELADEDELDDKDDEIKDMEKEIDVLTVRREKLRGTVVRIKTFLATIFTRRPRGKVRVRW</sequence>
<dbReference type="SUPFAM" id="SSF52540">
    <property type="entry name" value="P-loop containing nucleoside triphosphate hydrolases"/>
    <property type="match status" value="1"/>
</dbReference>
<dbReference type="InterPro" id="IPR006703">
    <property type="entry name" value="G_AIG1"/>
</dbReference>
<dbReference type="GO" id="GO:0016787">
    <property type="term" value="F:hydrolase activity"/>
    <property type="evidence" value="ECO:0007669"/>
    <property type="project" value="UniProtKB-KW"/>
</dbReference>
<reference evidence="4" key="1">
    <citation type="submission" date="2023-06" db="EMBL/GenBank/DDBJ databases">
        <title>Genome-scale phylogeny and comparative genomics of the fungal order Sordariales.</title>
        <authorList>
            <consortium name="Lawrence Berkeley National Laboratory"/>
            <person name="Hensen N."/>
            <person name="Bonometti L."/>
            <person name="Westerberg I."/>
            <person name="Brannstrom I.O."/>
            <person name="Guillou S."/>
            <person name="Cros-Aarteil S."/>
            <person name="Calhoun S."/>
            <person name="Haridas S."/>
            <person name="Kuo A."/>
            <person name="Mondo S."/>
            <person name="Pangilinan J."/>
            <person name="Riley R."/>
            <person name="LaButti K."/>
            <person name="Andreopoulos B."/>
            <person name="Lipzen A."/>
            <person name="Chen C."/>
            <person name="Yanf M."/>
            <person name="Daum C."/>
            <person name="Ng V."/>
            <person name="Clum A."/>
            <person name="Steindorff A."/>
            <person name="Ohm R."/>
            <person name="Martin F."/>
            <person name="Silar P."/>
            <person name="Natvig D."/>
            <person name="Lalanne C."/>
            <person name="Gautier V."/>
            <person name="Ament-velasquez S.L."/>
            <person name="Kruys A."/>
            <person name="Hutchinson M.I."/>
            <person name="Powell A.J."/>
            <person name="Barry K."/>
            <person name="Miller A.N."/>
            <person name="Grigoriev I.V."/>
            <person name="Debuchy R."/>
            <person name="Gladieux P."/>
            <person name="Thoren M.H."/>
            <person name="Johannesson H."/>
        </authorList>
    </citation>
    <scope>NUCLEOTIDE SEQUENCE</scope>
    <source>
        <strain evidence="4">SMH2392-1A</strain>
    </source>
</reference>
<evidence type="ECO:0000313" key="5">
    <source>
        <dbReference type="Proteomes" id="UP001172101"/>
    </source>
</evidence>
<dbReference type="AlphaFoldDB" id="A0AA40E9P7"/>
<feature type="coiled-coil region" evidence="2">
    <location>
        <begin position="218"/>
        <end position="277"/>
    </location>
</feature>
<evidence type="ECO:0000259" key="3">
    <source>
        <dbReference type="Pfam" id="PF04548"/>
    </source>
</evidence>
<organism evidence="4 5">
    <name type="scientific">Lasiosphaeria miniovina</name>
    <dbReference type="NCBI Taxonomy" id="1954250"/>
    <lineage>
        <taxon>Eukaryota</taxon>
        <taxon>Fungi</taxon>
        <taxon>Dikarya</taxon>
        <taxon>Ascomycota</taxon>
        <taxon>Pezizomycotina</taxon>
        <taxon>Sordariomycetes</taxon>
        <taxon>Sordariomycetidae</taxon>
        <taxon>Sordariales</taxon>
        <taxon>Lasiosphaeriaceae</taxon>
        <taxon>Lasiosphaeria</taxon>
    </lineage>
</organism>
<comment type="caution">
    <text evidence="4">The sequence shown here is derived from an EMBL/GenBank/DDBJ whole genome shotgun (WGS) entry which is preliminary data.</text>
</comment>